<accession>A0A0A9F743</accession>
<dbReference type="EMBL" id="GBRH01193818">
    <property type="protein sequence ID" value="JAE04078.1"/>
    <property type="molecule type" value="Transcribed_RNA"/>
</dbReference>
<proteinExistence type="predicted"/>
<name>A0A0A9F743_ARUDO</name>
<sequence>MNNRKISNNDSIGGYYFESRYSDVAIFSYETLCFISEISFLSGSVVKTVERKLME</sequence>
<protein>
    <submittedName>
        <fullName evidence="1">Uncharacterized protein</fullName>
    </submittedName>
</protein>
<evidence type="ECO:0000313" key="1">
    <source>
        <dbReference type="EMBL" id="JAE04078.1"/>
    </source>
</evidence>
<reference evidence="1" key="2">
    <citation type="journal article" date="2015" name="Data Brief">
        <title>Shoot transcriptome of the giant reed, Arundo donax.</title>
        <authorList>
            <person name="Barrero R.A."/>
            <person name="Guerrero F.D."/>
            <person name="Moolhuijzen P."/>
            <person name="Goolsby J.A."/>
            <person name="Tidwell J."/>
            <person name="Bellgard S.E."/>
            <person name="Bellgard M.I."/>
        </authorList>
    </citation>
    <scope>NUCLEOTIDE SEQUENCE</scope>
    <source>
        <tissue evidence="1">Shoot tissue taken approximately 20 cm above the soil surface</tissue>
    </source>
</reference>
<organism evidence="1">
    <name type="scientific">Arundo donax</name>
    <name type="common">Giant reed</name>
    <name type="synonym">Donax arundinaceus</name>
    <dbReference type="NCBI Taxonomy" id="35708"/>
    <lineage>
        <taxon>Eukaryota</taxon>
        <taxon>Viridiplantae</taxon>
        <taxon>Streptophyta</taxon>
        <taxon>Embryophyta</taxon>
        <taxon>Tracheophyta</taxon>
        <taxon>Spermatophyta</taxon>
        <taxon>Magnoliopsida</taxon>
        <taxon>Liliopsida</taxon>
        <taxon>Poales</taxon>
        <taxon>Poaceae</taxon>
        <taxon>PACMAD clade</taxon>
        <taxon>Arundinoideae</taxon>
        <taxon>Arundineae</taxon>
        <taxon>Arundo</taxon>
    </lineage>
</organism>
<dbReference type="AlphaFoldDB" id="A0A0A9F743"/>
<reference evidence="1" key="1">
    <citation type="submission" date="2014-09" db="EMBL/GenBank/DDBJ databases">
        <authorList>
            <person name="Magalhaes I.L.F."/>
            <person name="Oliveira U."/>
            <person name="Santos F.R."/>
            <person name="Vidigal T.H.D.A."/>
            <person name="Brescovit A.D."/>
            <person name="Santos A.J."/>
        </authorList>
    </citation>
    <scope>NUCLEOTIDE SEQUENCE</scope>
    <source>
        <tissue evidence="1">Shoot tissue taken approximately 20 cm above the soil surface</tissue>
    </source>
</reference>